<keyword evidence="1" id="KW-1133">Transmembrane helix</keyword>
<comment type="caution">
    <text evidence="2">The sequence shown here is derived from an EMBL/GenBank/DDBJ whole genome shotgun (WGS) entry which is preliminary data.</text>
</comment>
<keyword evidence="1" id="KW-0812">Transmembrane</keyword>
<organism evidence="2 3">
    <name type="scientific">Paraglomus occultum</name>
    <dbReference type="NCBI Taxonomy" id="144539"/>
    <lineage>
        <taxon>Eukaryota</taxon>
        <taxon>Fungi</taxon>
        <taxon>Fungi incertae sedis</taxon>
        <taxon>Mucoromycota</taxon>
        <taxon>Glomeromycotina</taxon>
        <taxon>Glomeromycetes</taxon>
        <taxon>Paraglomerales</taxon>
        <taxon>Paraglomeraceae</taxon>
        <taxon>Paraglomus</taxon>
    </lineage>
</organism>
<name>A0A9N9AZL8_9GLOM</name>
<accession>A0A9N9AZL8</accession>
<evidence type="ECO:0000256" key="1">
    <source>
        <dbReference type="SAM" id="Phobius"/>
    </source>
</evidence>
<dbReference type="AlphaFoldDB" id="A0A9N9AZL8"/>
<proteinExistence type="predicted"/>
<feature type="transmembrane region" description="Helical" evidence="1">
    <location>
        <begin position="12"/>
        <end position="33"/>
    </location>
</feature>
<evidence type="ECO:0000313" key="3">
    <source>
        <dbReference type="Proteomes" id="UP000789572"/>
    </source>
</evidence>
<keyword evidence="1" id="KW-0472">Membrane</keyword>
<dbReference type="Proteomes" id="UP000789572">
    <property type="component" value="Unassembled WGS sequence"/>
</dbReference>
<reference evidence="2" key="1">
    <citation type="submission" date="2021-06" db="EMBL/GenBank/DDBJ databases">
        <authorList>
            <person name="Kallberg Y."/>
            <person name="Tangrot J."/>
            <person name="Rosling A."/>
        </authorList>
    </citation>
    <scope>NUCLEOTIDE SEQUENCE</scope>
    <source>
        <strain evidence="2">IA702</strain>
    </source>
</reference>
<keyword evidence="3" id="KW-1185">Reference proteome</keyword>
<evidence type="ECO:0000313" key="2">
    <source>
        <dbReference type="EMBL" id="CAG8547871.1"/>
    </source>
</evidence>
<protein>
    <submittedName>
        <fullName evidence="2">7250_t:CDS:1</fullName>
    </submittedName>
</protein>
<gene>
    <name evidence="2" type="ORF">POCULU_LOCUS4867</name>
</gene>
<dbReference type="EMBL" id="CAJVPJ010000672">
    <property type="protein sequence ID" value="CAG8547871.1"/>
    <property type="molecule type" value="Genomic_DNA"/>
</dbReference>
<sequence length="157" mass="18079">MDAGSAHKGKSLVTMLALSFLAYHFYRLIGWFVEEFILPFSANFGRDAGLSLAILSAFVGVKNCSVKEVEIWKEENVSPNMIWVILTWSRMGGEKGKEQAAMGQIVPPDVPRKYILNASNEIRVYETHEGFNELMQRWITRLERWRREWAKLEALVN</sequence>